<dbReference type="SUPFAM" id="SSF50891">
    <property type="entry name" value="Cyclophilin-like"/>
    <property type="match status" value="1"/>
</dbReference>
<reference evidence="4" key="1">
    <citation type="submission" date="2023-10" db="EMBL/GenBank/DDBJ databases">
        <authorList>
            <person name="Chen Y."/>
            <person name="Shah S."/>
            <person name="Dougan E. K."/>
            <person name="Thang M."/>
            <person name="Chan C."/>
        </authorList>
    </citation>
    <scope>NUCLEOTIDE SEQUENCE [LARGE SCALE GENOMIC DNA]</scope>
</reference>
<comment type="catalytic activity">
    <reaction evidence="1">
        <text>[protein]-peptidylproline (omega=180) = [protein]-peptidylproline (omega=0)</text>
        <dbReference type="Rhea" id="RHEA:16237"/>
        <dbReference type="Rhea" id="RHEA-COMP:10747"/>
        <dbReference type="Rhea" id="RHEA-COMP:10748"/>
        <dbReference type="ChEBI" id="CHEBI:83833"/>
        <dbReference type="ChEBI" id="CHEBI:83834"/>
        <dbReference type="EC" id="5.2.1.8"/>
    </reaction>
</comment>
<evidence type="ECO:0000313" key="4">
    <source>
        <dbReference type="EMBL" id="CAK0834521.1"/>
    </source>
</evidence>
<evidence type="ECO:0000259" key="3">
    <source>
        <dbReference type="PROSITE" id="PS50072"/>
    </source>
</evidence>
<proteinExistence type="inferred from homology"/>
<comment type="caution">
    <text evidence="4">The sequence shown here is derived from an EMBL/GenBank/DDBJ whole genome shotgun (WGS) entry which is preliminary data.</text>
</comment>
<dbReference type="Proteomes" id="UP001189429">
    <property type="component" value="Unassembled WGS sequence"/>
</dbReference>
<dbReference type="InterPro" id="IPR002130">
    <property type="entry name" value="Cyclophilin-type_PPIase_dom"/>
</dbReference>
<name>A0ABN9SRH7_9DINO</name>
<evidence type="ECO:0000256" key="2">
    <source>
        <dbReference type="SAM" id="MobiDB-lite"/>
    </source>
</evidence>
<gene>
    <name evidence="4" type="ORF">PCOR1329_LOCUS31926</name>
</gene>
<evidence type="ECO:0000313" key="5">
    <source>
        <dbReference type="Proteomes" id="UP001189429"/>
    </source>
</evidence>
<dbReference type="PRINTS" id="PR00153">
    <property type="entry name" value="CSAPPISMRASE"/>
</dbReference>
<comment type="similarity">
    <text evidence="1">Belongs to the cyclophilin-type PPIase family.</text>
</comment>
<organism evidence="4 5">
    <name type="scientific">Prorocentrum cordatum</name>
    <dbReference type="NCBI Taxonomy" id="2364126"/>
    <lineage>
        <taxon>Eukaryota</taxon>
        <taxon>Sar</taxon>
        <taxon>Alveolata</taxon>
        <taxon>Dinophyceae</taxon>
        <taxon>Prorocentrales</taxon>
        <taxon>Prorocentraceae</taxon>
        <taxon>Prorocentrum</taxon>
    </lineage>
</organism>
<sequence>MAPPSRIETEEPAGLELSHSRPGLLCMANSGPDTNGCQFYVTTAKAEFLDESVTQKGLLRRRARHLWGGVGGPRGCAAHRGVRLAVGRSPAEGRGHRLRPALRRLSSPGPRARLDGKGP</sequence>
<dbReference type="PROSITE" id="PS50072">
    <property type="entry name" value="CSA_PPIASE_2"/>
    <property type="match status" value="1"/>
</dbReference>
<comment type="function">
    <text evidence="1">PPIases accelerate the folding of proteins. It catalyzes the cis-trans isomerization of proline imidic peptide bonds in oligopeptides.</text>
</comment>
<keyword evidence="1" id="KW-0413">Isomerase</keyword>
<accession>A0ABN9SRH7</accession>
<dbReference type="InterPro" id="IPR029000">
    <property type="entry name" value="Cyclophilin-like_dom_sf"/>
</dbReference>
<keyword evidence="1" id="KW-0697">Rotamase</keyword>
<evidence type="ECO:0000256" key="1">
    <source>
        <dbReference type="RuleBase" id="RU363019"/>
    </source>
</evidence>
<keyword evidence="5" id="KW-1185">Reference proteome</keyword>
<feature type="domain" description="PPIase cyclophilin-type" evidence="3">
    <location>
        <begin position="10"/>
        <end position="75"/>
    </location>
</feature>
<feature type="region of interest" description="Disordered" evidence="2">
    <location>
        <begin position="88"/>
        <end position="119"/>
    </location>
</feature>
<dbReference type="Pfam" id="PF00160">
    <property type="entry name" value="Pro_isomerase"/>
    <property type="match status" value="1"/>
</dbReference>
<dbReference type="EC" id="5.2.1.8" evidence="1"/>
<protein>
    <recommendedName>
        <fullName evidence="1">Peptidyl-prolyl cis-trans isomerase</fullName>
        <shortName evidence="1">PPIase</shortName>
        <ecNumber evidence="1">5.2.1.8</ecNumber>
    </recommendedName>
</protein>
<feature type="region of interest" description="Disordered" evidence="2">
    <location>
        <begin position="1"/>
        <end position="21"/>
    </location>
</feature>
<dbReference type="Gene3D" id="2.40.100.10">
    <property type="entry name" value="Cyclophilin-like"/>
    <property type="match status" value="1"/>
</dbReference>
<dbReference type="EMBL" id="CAUYUJ010012747">
    <property type="protein sequence ID" value="CAK0834521.1"/>
    <property type="molecule type" value="Genomic_DNA"/>
</dbReference>